<dbReference type="NCBIfam" id="NF004452">
    <property type="entry name" value="PRK05785.1"/>
    <property type="match status" value="1"/>
</dbReference>
<gene>
    <name evidence="2" type="ordered locus">Pisl_0634</name>
</gene>
<sequence>MDFGYRWRALMEAYKKIWKAYERANFIATLGNVDRWREEAVSLFYAVDGRSPVKVLDAGAGPGNMARHLRGVRYVVALDATPEMLYVNTTADEKVVGVFEYMPFRDKGFDLLLAGYSLHASIDIERAIAEFNRVSLYQCVVSIGNPNNKFVRKLLSIYTKFILPKLVCLITPKEVCKEYKKIHLIISSIPPNAKIREIVGRYSKFMLFKERGFGSVYIYFASSSNFT</sequence>
<evidence type="ECO:0000313" key="2">
    <source>
        <dbReference type="EMBL" id="ABL87812.1"/>
    </source>
</evidence>
<dbReference type="OrthoDB" id="30774at2157"/>
<dbReference type="EMBL" id="CP000504">
    <property type="protein sequence ID" value="ABL87812.1"/>
    <property type="molecule type" value="Genomic_DNA"/>
</dbReference>
<dbReference type="InterPro" id="IPR013216">
    <property type="entry name" value="Methyltransf_11"/>
</dbReference>
<protein>
    <submittedName>
        <fullName evidence="2">Methyltransferase type 11</fullName>
    </submittedName>
</protein>
<evidence type="ECO:0000259" key="1">
    <source>
        <dbReference type="Pfam" id="PF08241"/>
    </source>
</evidence>
<dbReference type="GeneID" id="4617656"/>
<name>A1RS80_PYRIL</name>
<dbReference type="InterPro" id="IPR029063">
    <property type="entry name" value="SAM-dependent_MTases_sf"/>
</dbReference>
<keyword evidence="2" id="KW-0489">Methyltransferase</keyword>
<organism evidence="2 3">
    <name type="scientific">Pyrobaculum islandicum (strain DSM 4184 / JCM 9189 / GEO3)</name>
    <dbReference type="NCBI Taxonomy" id="384616"/>
    <lineage>
        <taxon>Archaea</taxon>
        <taxon>Thermoproteota</taxon>
        <taxon>Thermoprotei</taxon>
        <taxon>Thermoproteales</taxon>
        <taxon>Thermoproteaceae</taxon>
        <taxon>Pyrobaculum</taxon>
    </lineage>
</organism>
<accession>A1RS80</accession>
<dbReference type="Pfam" id="PF08241">
    <property type="entry name" value="Methyltransf_11"/>
    <property type="match status" value="1"/>
</dbReference>
<evidence type="ECO:0000313" key="3">
    <source>
        <dbReference type="Proteomes" id="UP000002595"/>
    </source>
</evidence>
<dbReference type="RefSeq" id="WP_011762388.1">
    <property type="nucleotide sequence ID" value="NC_008701.1"/>
</dbReference>
<dbReference type="Gene3D" id="3.40.50.150">
    <property type="entry name" value="Vaccinia Virus protein VP39"/>
    <property type="match status" value="1"/>
</dbReference>
<dbReference type="SUPFAM" id="SSF53335">
    <property type="entry name" value="S-adenosyl-L-methionine-dependent methyltransferases"/>
    <property type="match status" value="1"/>
</dbReference>
<dbReference type="Proteomes" id="UP000002595">
    <property type="component" value="Chromosome"/>
</dbReference>
<dbReference type="GO" id="GO:0008757">
    <property type="term" value="F:S-adenosylmethionine-dependent methyltransferase activity"/>
    <property type="evidence" value="ECO:0007669"/>
    <property type="project" value="InterPro"/>
</dbReference>
<feature type="domain" description="Methyltransferase type 11" evidence="1">
    <location>
        <begin position="56"/>
        <end position="134"/>
    </location>
</feature>
<dbReference type="CDD" id="cd02440">
    <property type="entry name" value="AdoMet_MTases"/>
    <property type="match status" value="1"/>
</dbReference>
<keyword evidence="3" id="KW-1185">Reference proteome</keyword>
<keyword evidence="2" id="KW-0808">Transferase</keyword>
<dbReference type="KEGG" id="pis:Pisl_0634"/>
<dbReference type="AlphaFoldDB" id="A1RS80"/>
<proteinExistence type="predicted"/>
<reference evidence="2" key="1">
    <citation type="submission" date="2006-12" db="EMBL/GenBank/DDBJ databases">
        <title>Complete sequence of Pyrobaculum islandicum DSM 4184.</title>
        <authorList>
            <person name="Copeland A."/>
            <person name="Lucas S."/>
            <person name="Lapidus A."/>
            <person name="Barry K."/>
            <person name="Detter J.C."/>
            <person name="Glavina del Rio T."/>
            <person name="Dalin E."/>
            <person name="Tice H."/>
            <person name="Pitluck S."/>
            <person name="Meincke L."/>
            <person name="Brettin T."/>
            <person name="Bruce D."/>
            <person name="Han C."/>
            <person name="Tapia R."/>
            <person name="Gilna P."/>
            <person name="Schmutz J."/>
            <person name="Larimer F."/>
            <person name="Land M."/>
            <person name="Hauser L."/>
            <person name="Kyrpides N."/>
            <person name="Mikhailova N."/>
            <person name="Cozen A.E."/>
            <person name="Fitz-Gibbon S.T."/>
            <person name="House C.H."/>
            <person name="Saltikov C."/>
            <person name="Lowe T."/>
            <person name="Richardson P."/>
        </authorList>
    </citation>
    <scope>NUCLEOTIDE SEQUENCE [LARGE SCALE GENOMIC DNA]</scope>
    <source>
        <strain evidence="2">DSM 4184</strain>
    </source>
</reference>
<dbReference type="GO" id="GO:0032259">
    <property type="term" value="P:methylation"/>
    <property type="evidence" value="ECO:0007669"/>
    <property type="project" value="UniProtKB-KW"/>
</dbReference>
<dbReference type="STRING" id="384616.Pisl_0634"/>
<dbReference type="HOGENOM" id="CLU_037990_12_0_2"/>
<dbReference type="eggNOG" id="arCOG04348">
    <property type="taxonomic scope" value="Archaea"/>
</dbReference>